<comment type="catalytic activity">
    <reaction evidence="13">
        <text>a lipid A disaccharide + ATP = a lipid IVA + ADP + H(+)</text>
        <dbReference type="Rhea" id="RHEA:67840"/>
        <dbReference type="ChEBI" id="CHEBI:15378"/>
        <dbReference type="ChEBI" id="CHEBI:30616"/>
        <dbReference type="ChEBI" id="CHEBI:176343"/>
        <dbReference type="ChEBI" id="CHEBI:176425"/>
        <dbReference type="ChEBI" id="CHEBI:456216"/>
        <dbReference type="EC" id="2.7.1.130"/>
    </reaction>
</comment>
<keyword evidence="15" id="KW-1185">Reference proteome</keyword>
<dbReference type="AlphaFoldDB" id="A0A9X4MYC1"/>
<evidence type="ECO:0000256" key="4">
    <source>
        <dbReference type="ARBA" id="ARBA00016436"/>
    </source>
</evidence>
<evidence type="ECO:0000256" key="11">
    <source>
        <dbReference type="ARBA" id="ARBA00023098"/>
    </source>
</evidence>
<evidence type="ECO:0000256" key="6">
    <source>
        <dbReference type="ARBA" id="ARBA00022556"/>
    </source>
</evidence>
<evidence type="ECO:0000256" key="7">
    <source>
        <dbReference type="ARBA" id="ARBA00022679"/>
    </source>
</evidence>
<keyword evidence="10 13" id="KW-0067">ATP-binding</keyword>
<keyword evidence="5 13" id="KW-0444">Lipid biosynthesis</keyword>
<evidence type="ECO:0000256" key="1">
    <source>
        <dbReference type="ARBA" id="ARBA00002274"/>
    </source>
</evidence>
<dbReference type="GO" id="GO:0005886">
    <property type="term" value="C:plasma membrane"/>
    <property type="evidence" value="ECO:0007669"/>
    <property type="project" value="TreeGrafter"/>
</dbReference>
<dbReference type="SUPFAM" id="SSF52540">
    <property type="entry name" value="P-loop containing nucleoside triphosphate hydrolases"/>
    <property type="match status" value="1"/>
</dbReference>
<gene>
    <name evidence="13 14" type="primary">lpxK</name>
    <name evidence="14" type="ORF">NMK71_05125</name>
</gene>
<name>A0A9X4MYC1_9FLAO</name>
<evidence type="ECO:0000313" key="15">
    <source>
        <dbReference type="Proteomes" id="UP001152599"/>
    </source>
</evidence>
<keyword evidence="11 13" id="KW-0443">Lipid metabolism</keyword>
<keyword evidence="8 13" id="KW-0547">Nucleotide-binding</keyword>
<evidence type="ECO:0000313" key="14">
    <source>
        <dbReference type="EMBL" id="MDG4945787.1"/>
    </source>
</evidence>
<dbReference type="NCBIfam" id="TIGR00682">
    <property type="entry name" value="lpxK"/>
    <property type="match status" value="1"/>
</dbReference>
<comment type="caution">
    <text evidence="13">Lacks conserved residue(s) required for the propagation of feature annotation.</text>
</comment>
<evidence type="ECO:0000256" key="5">
    <source>
        <dbReference type="ARBA" id="ARBA00022516"/>
    </source>
</evidence>
<reference evidence="14" key="1">
    <citation type="submission" date="2022-07" db="EMBL/GenBank/DDBJ databases">
        <title>Description and genome-wide analysis of Profundicola chukchiensis gen. nov., sp. nov., marine bacteria isolated from bottom sediments of the Chukchi Sea.</title>
        <authorList>
            <person name="Romanenko L."/>
            <person name="Otstavnykh N."/>
            <person name="Kurilenko V."/>
            <person name="Eremeev V."/>
            <person name="Velansky P."/>
            <person name="Mikhailov V."/>
            <person name="Isaeva M."/>
        </authorList>
    </citation>
    <scope>NUCLEOTIDE SEQUENCE</scope>
    <source>
        <strain evidence="14">KMM 9713</strain>
    </source>
</reference>
<proteinExistence type="inferred from homology"/>
<evidence type="ECO:0000256" key="12">
    <source>
        <dbReference type="ARBA" id="ARBA00029757"/>
    </source>
</evidence>
<comment type="caution">
    <text evidence="14">The sequence shown here is derived from an EMBL/GenBank/DDBJ whole genome shotgun (WGS) entry which is preliminary data.</text>
</comment>
<dbReference type="HAMAP" id="MF_00409">
    <property type="entry name" value="LpxK"/>
    <property type="match status" value="1"/>
</dbReference>
<dbReference type="PANTHER" id="PTHR42724:SF1">
    <property type="entry name" value="TETRAACYLDISACCHARIDE 4'-KINASE, MITOCHONDRIAL-RELATED"/>
    <property type="match status" value="1"/>
</dbReference>
<organism evidence="14 15">
    <name type="scientific">Profundicola chukchiensis</name>
    <dbReference type="NCBI Taxonomy" id="2961959"/>
    <lineage>
        <taxon>Bacteria</taxon>
        <taxon>Pseudomonadati</taxon>
        <taxon>Bacteroidota</taxon>
        <taxon>Flavobacteriia</taxon>
        <taxon>Flavobacteriales</taxon>
        <taxon>Weeksellaceae</taxon>
        <taxon>Profundicola</taxon>
    </lineage>
</organism>
<dbReference type="Pfam" id="PF02606">
    <property type="entry name" value="LpxK"/>
    <property type="match status" value="1"/>
</dbReference>
<dbReference type="GO" id="GO:0009245">
    <property type="term" value="P:lipid A biosynthetic process"/>
    <property type="evidence" value="ECO:0007669"/>
    <property type="project" value="UniProtKB-UniRule"/>
</dbReference>
<dbReference type="EC" id="2.7.1.130" evidence="3 13"/>
<keyword evidence="6 13" id="KW-0441">Lipid A biosynthesis</keyword>
<dbReference type="InterPro" id="IPR027417">
    <property type="entry name" value="P-loop_NTPase"/>
</dbReference>
<evidence type="ECO:0000256" key="10">
    <source>
        <dbReference type="ARBA" id="ARBA00022840"/>
    </source>
</evidence>
<comment type="similarity">
    <text evidence="13">Belongs to the LpxK family.</text>
</comment>
<dbReference type="GO" id="GO:0005524">
    <property type="term" value="F:ATP binding"/>
    <property type="evidence" value="ECO:0007669"/>
    <property type="project" value="UniProtKB-UniRule"/>
</dbReference>
<keyword evidence="9 13" id="KW-0418">Kinase</keyword>
<accession>A0A9X4MYC1</accession>
<dbReference type="EMBL" id="JANCMU010000002">
    <property type="protein sequence ID" value="MDG4945787.1"/>
    <property type="molecule type" value="Genomic_DNA"/>
</dbReference>
<dbReference type="InterPro" id="IPR003758">
    <property type="entry name" value="LpxK"/>
</dbReference>
<sequence length="346" mass="40528">MNWRKLLLPFSLVWWIITGTRNTMYSAGILPSKKFNKPIIVIGNLSVGGTGKSPHVMHVLDILRNFYSVASLSRGYGRRTKGFRVANYDSTASEMGDEPMQFFNRFKNRIIVAVGEDRVQSIKELFKLFRLDAVVLDDAFQHRKLKSDMNIVLTDYSHRYTKDYLLPAGNLRESRRNAKRAQIIIVTKCPDDLSEEEKKQIRKELKPTPKQHIFFSRVKYADQLEHREFPISLEKSRHMNVLSITGIASPQPFIDYLKANFNQVRELNFPDHYVFKEDDVRDIVTAFNQIEGEKIILTTEKDYMRLRHEYSIVDNLYYLPISIEIDKEEEFNHLIFSYVQSFRSGN</sequence>
<evidence type="ECO:0000256" key="3">
    <source>
        <dbReference type="ARBA" id="ARBA00012071"/>
    </source>
</evidence>
<dbReference type="Proteomes" id="UP001152599">
    <property type="component" value="Unassembled WGS sequence"/>
</dbReference>
<dbReference type="RefSeq" id="WP_304420351.1">
    <property type="nucleotide sequence ID" value="NZ_JANCMU010000002.1"/>
</dbReference>
<evidence type="ECO:0000256" key="13">
    <source>
        <dbReference type="HAMAP-Rule" id="MF_00409"/>
    </source>
</evidence>
<evidence type="ECO:0000256" key="2">
    <source>
        <dbReference type="ARBA" id="ARBA00004870"/>
    </source>
</evidence>
<dbReference type="GO" id="GO:0009244">
    <property type="term" value="P:lipopolysaccharide core region biosynthetic process"/>
    <property type="evidence" value="ECO:0007669"/>
    <property type="project" value="TreeGrafter"/>
</dbReference>
<comment type="pathway">
    <text evidence="2 13">Glycolipid biosynthesis; lipid IV(A) biosynthesis; lipid IV(A) from (3R)-3-hydroxytetradecanoyl-[acyl-carrier-protein] and UDP-N-acetyl-alpha-D-glucosamine: step 6/6.</text>
</comment>
<evidence type="ECO:0000256" key="9">
    <source>
        <dbReference type="ARBA" id="ARBA00022777"/>
    </source>
</evidence>
<dbReference type="GO" id="GO:0009029">
    <property type="term" value="F:lipid-A 4'-kinase activity"/>
    <property type="evidence" value="ECO:0007669"/>
    <property type="project" value="UniProtKB-UniRule"/>
</dbReference>
<keyword evidence="7 13" id="KW-0808">Transferase</keyword>
<evidence type="ECO:0000256" key="8">
    <source>
        <dbReference type="ARBA" id="ARBA00022741"/>
    </source>
</evidence>
<dbReference type="PANTHER" id="PTHR42724">
    <property type="entry name" value="TETRAACYLDISACCHARIDE 4'-KINASE"/>
    <property type="match status" value="1"/>
</dbReference>
<protein>
    <recommendedName>
        <fullName evidence="4 13">Tetraacyldisaccharide 4'-kinase</fullName>
        <ecNumber evidence="3 13">2.7.1.130</ecNumber>
    </recommendedName>
    <alternativeName>
        <fullName evidence="12 13">Lipid A 4'-kinase</fullName>
    </alternativeName>
</protein>
<comment type="function">
    <text evidence="1 13">Transfers the gamma-phosphate of ATP to the 4'-position of a tetraacyldisaccharide 1-phosphate intermediate (termed DS-1-P) to form tetraacyldisaccharide 1,4'-bis-phosphate (lipid IVA).</text>
</comment>